<feature type="compositionally biased region" description="Basic residues" evidence="1">
    <location>
        <begin position="8"/>
        <end position="31"/>
    </location>
</feature>
<protein>
    <submittedName>
        <fullName evidence="2">Uncharacterized protein</fullName>
    </submittedName>
</protein>
<evidence type="ECO:0000313" key="3">
    <source>
        <dbReference type="Proteomes" id="UP000193689"/>
    </source>
</evidence>
<organism evidence="2 3">
    <name type="scientific">Pseudomassariella vexata</name>
    <dbReference type="NCBI Taxonomy" id="1141098"/>
    <lineage>
        <taxon>Eukaryota</taxon>
        <taxon>Fungi</taxon>
        <taxon>Dikarya</taxon>
        <taxon>Ascomycota</taxon>
        <taxon>Pezizomycotina</taxon>
        <taxon>Sordariomycetes</taxon>
        <taxon>Xylariomycetidae</taxon>
        <taxon>Amphisphaeriales</taxon>
        <taxon>Pseudomassariaceae</taxon>
        <taxon>Pseudomassariella</taxon>
    </lineage>
</organism>
<dbReference type="AlphaFoldDB" id="A0A1Y2DP11"/>
<dbReference type="EMBL" id="MCFJ01000011">
    <property type="protein sequence ID" value="ORY60876.1"/>
    <property type="molecule type" value="Genomic_DNA"/>
</dbReference>
<name>A0A1Y2DP11_9PEZI</name>
<dbReference type="GeneID" id="63777044"/>
<dbReference type="Proteomes" id="UP000193689">
    <property type="component" value="Unassembled WGS sequence"/>
</dbReference>
<feature type="region of interest" description="Disordered" evidence="1">
    <location>
        <begin position="1"/>
        <end position="72"/>
    </location>
</feature>
<gene>
    <name evidence="2" type="ORF">BCR38DRAFT_442750</name>
</gene>
<reference evidence="2 3" key="1">
    <citation type="submission" date="2016-07" db="EMBL/GenBank/DDBJ databases">
        <title>Pervasive Adenine N6-methylation of Active Genes in Fungi.</title>
        <authorList>
            <consortium name="DOE Joint Genome Institute"/>
            <person name="Mondo S.J."/>
            <person name="Dannebaum R.O."/>
            <person name="Kuo R.C."/>
            <person name="Labutti K."/>
            <person name="Haridas S."/>
            <person name="Kuo A."/>
            <person name="Salamov A."/>
            <person name="Ahrendt S.R."/>
            <person name="Lipzen A."/>
            <person name="Sullivan W."/>
            <person name="Andreopoulos W.B."/>
            <person name="Clum A."/>
            <person name="Lindquist E."/>
            <person name="Daum C."/>
            <person name="Ramamoorthy G.K."/>
            <person name="Gryganskyi A."/>
            <person name="Culley D."/>
            <person name="Magnuson J.K."/>
            <person name="James T.Y."/>
            <person name="O'Malley M.A."/>
            <person name="Stajich J.E."/>
            <person name="Spatafora J.W."/>
            <person name="Visel A."/>
            <person name="Grigoriev I.V."/>
        </authorList>
    </citation>
    <scope>NUCLEOTIDE SEQUENCE [LARGE SCALE GENOMIC DNA]</scope>
    <source>
        <strain evidence="2 3">CBS 129021</strain>
    </source>
</reference>
<feature type="compositionally biased region" description="Basic and acidic residues" evidence="1">
    <location>
        <begin position="52"/>
        <end position="72"/>
    </location>
</feature>
<dbReference type="InParanoid" id="A0A1Y2DP11"/>
<comment type="caution">
    <text evidence="2">The sequence shown here is derived from an EMBL/GenBank/DDBJ whole genome shotgun (WGS) entry which is preliminary data.</text>
</comment>
<sequence>MTGDFAQRHIRHVQRSRPRKLAQRHNFRHVRGSGIGRTPAGDPRHLAPLANEKPEHRLESNPDHPLSDRIEA</sequence>
<evidence type="ECO:0000256" key="1">
    <source>
        <dbReference type="SAM" id="MobiDB-lite"/>
    </source>
</evidence>
<dbReference type="RefSeq" id="XP_040713103.1">
    <property type="nucleotide sequence ID" value="XM_040860832.1"/>
</dbReference>
<evidence type="ECO:0000313" key="2">
    <source>
        <dbReference type="EMBL" id="ORY60876.1"/>
    </source>
</evidence>
<accession>A0A1Y2DP11</accession>
<keyword evidence="3" id="KW-1185">Reference proteome</keyword>
<proteinExistence type="predicted"/>